<protein>
    <submittedName>
        <fullName evidence="1">Uncharacterized protein</fullName>
    </submittedName>
</protein>
<dbReference type="PANTHER" id="PTHR47331">
    <property type="entry name" value="PHD-TYPE DOMAIN-CONTAINING PROTEIN"/>
    <property type="match status" value="1"/>
</dbReference>
<reference evidence="1" key="1">
    <citation type="journal article" date="2023" name="Insect Mol. Biol.">
        <title>Genome sequencing provides insights into the evolution of gene families encoding plant cell wall-degrading enzymes in longhorned beetles.</title>
        <authorList>
            <person name="Shin N.R."/>
            <person name="Okamura Y."/>
            <person name="Kirsch R."/>
            <person name="Pauchet Y."/>
        </authorList>
    </citation>
    <scope>NUCLEOTIDE SEQUENCE</scope>
    <source>
        <strain evidence="1">AMC_N1</strain>
    </source>
</reference>
<proteinExistence type="predicted"/>
<sequence length="318" mass="36468">MRSTWCPQVAIQKKEVYPLASQTILNDFYVDDLMSGSNTEEGAKQLKCEINQILNSAGFEQTTIYDYVDIQLHGFCDASEIAFGACIYIRTTDIHGKHFVSLLCAKSRISPLKTISLPRLELCGALLLARLTKKVIDSMNVKFSKICLWSDSTITLSWLRAEPNAWKTFVANRVTLIQEYTHVAQWNHVSTQNNSADVISRGTNPATLEHCQIWWTGPSFLADDEQFWPMPRDETQIAEIPEGRQIKQLSFLAIPEINIFNHYWSLNKLQRVFTYCLRFIKNIKAAKNDRKIGALENEEINEATLKLIRLVQEREFSD</sequence>
<evidence type="ECO:0000313" key="2">
    <source>
        <dbReference type="Proteomes" id="UP001162162"/>
    </source>
</evidence>
<organism evidence="1 2">
    <name type="scientific">Aromia moschata</name>
    <dbReference type="NCBI Taxonomy" id="1265417"/>
    <lineage>
        <taxon>Eukaryota</taxon>
        <taxon>Metazoa</taxon>
        <taxon>Ecdysozoa</taxon>
        <taxon>Arthropoda</taxon>
        <taxon>Hexapoda</taxon>
        <taxon>Insecta</taxon>
        <taxon>Pterygota</taxon>
        <taxon>Neoptera</taxon>
        <taxon>Endopterygota</taxon>
        <taxon>Coleoptera</taxon>
        <taxon>Polyphaga</taxon>
        <taxon>Cucujiformia</taxon>
        <taxon>Chrysomeloidea</taxon>
        <taxon>Cerambycidae</taxon>
        <taxon>Cerambycinae</taxon>
        <taxon>Callichromatini</taxon>
        <taxon>Aromia</taxon>
    </lineage>
</organism>
<name>A0AAV8ZDP9_9CUCU</name>
<dbReference type="Proteomes" id="UP001162162">
    <property type="component" value="Unassembled WGS sequence"/>
</dbReference>
<gene>
    <name evidence="1" type="ORF">NQ318_018032</name>
</gene>
<keyword evidence="2" id="KW-1185">Reference proteome</keyword>
<comment type="caution">
    <text evidence="1">The sequence shown here is derived from an EMBL/GenBank/DDBJ whole genome shotgun (WGS) entry which is preliminary data.</text>
</comment>
<dbReference type="AlphaFoldDB" id="A0AAV8ZDP9"/>
<accession>A0AAV8ZDP9</accession>
<dbReference type="InterPro" id="IPR008042">
    <property type="entry name" value="Retrotrans_Pao"/>
</dbReference>
<dbReference type="PANTHER" id="PTHR47331:SF1">
    <property type="entry name" value="GAG-LIKE PROTEIN"/>
    <property type="match status" value="1"/>
</dbReference>
<evidence type="ECO:0000313" key="1">
    <source>
        <dbReference type="EMBL" id="KAJ8962081.1"/>
    </source>
</evidence>
<dbReference type="EMBL" id="JAPWTK010000003">
    <property type="protein sequence ID" value="KAJ8962081.1"/>
    <property type="molecule type" value="Genomic_DNA"/>
</dbReference>
<dbReference type="Pfam" id="PF05380">
    <property type="entry name" value="Peptidase_A17"/>
    <property type="match status" value="1"/>
</dbReference>